<dbReference type="InterPro" id="IPR016160">
    <property type="entry name" value="Ald_DH_CS_CYS"/>
</dbReference>
<evidence type="ECO:0000313" key="9">
    <source>
        <dbReference type="EMBL" id="PHZ16745.1"/>
    </source>
</evidence>
<reference evidence="9 10" key="1">
    <citation type="journal article" date="2016" name="Proc. Natl. Acad. Sci. U.S.A.">
        <title>Lipid metabolic changes in an early divergent fungus govern the establishment of a mutualistic symbiosis with endobacteria.</title>
        <authorList>
            <person name="Lastovetsky O.A."/>
            <person name="Gaspar M.L."/>
            <person name="Mondo S.J."/>
            <person name="LaButti K.M."/>
            <person name="Sandor L."/>
            <person name="Grigoriev I.V."/>
            <person name="Henry S.A."/>
            <person name="Pawlowska T.E."/>
        </authorList>
    </citation>
    <scope>NUCLEOTIDE SEQUENCE [LARGE SCALE GENOMIC DNA]</scope>
    <source>
        <strain evidence="9 10">ATCC 52813</strain>
    </source>
</reference>
<dbReference type="InterPro" id="IPR016161">
    <property type="entry name" value="Ald_DH/histidinol_DH"/>
</dbReference>
<dbReference type="GO" id="GO:0005737">
    <property type="term" value="C:cytoplasm"/>
    <property type="evidence" value="ECO:0007669"/>
    <property type="project" value="TreeGrafter"/>
</dbReference>
<dbReference type="PROSITE" id="PS00687">
    <property type="entry name" value="ALDEHYDE_DEHYDR_GLU"/>
    <property type="match status" value="1"/>
</dbReference>
<dbReference type="GeneID" id="35441385"/>
<evidence type="ECO:0000313" key="10">
    <source>
        <dbReference type="Proteomes" id="UP000242254"/>
    </source>
</evidence>
<accession>A0A2G4T6U6</accession>
<dbReference type="SUPFAM" id="SSF53720">
    <property type="entry name" value="ALDH-like"/>
    <property type="match status" value="1"/>
</dbReference>
<dbReference type="Gene3D" id="3.40.309.10">
    <property type="entry name" value="Aldehyde Dehydrogenase, Chain A, domain 2"/>
    <property type="match status" value="1"/>
</dbReference>
<dbReference type="CDD" id="cd07087">
    <property type="entry name" value="ALDH_F3-13-14_CALDH-like"/>
    <property type="match status" value="1"/>
</dbReference>
<evidence type="ECO:0000256" key="6">
    <source>
        <dbReference type="PROSITE-ProRule" id="PRU10007"/>
    </source>
</evidence>
<feature type="active site" evidence="5">
    <location>
        <position position="250"/>
    </location>
</feature>
<keyword evidence="10" id="KW-1185">Reference proteome</keyword>
<keyword evidence="2 4" id="KW-0560">Oxidoreductase</keyword>
<dbReference type="STRING" id="1340429.A0A2G4T6U6"/>
<evidence type="ECO:0000256" key="1">
    <source>
        <dbReference type="ARBA" id="ARBA00009986"/>
    </source>
</evidence>
<dbReference type="InterPro" id="IPR029510">
    <property type="entry name" value="Ald_DH_CS_GLU"/>
</dbReference>
<dbReference type="InterPro" id="IPR012394">
    <property type="entry name" value="Aldehyde_DH_NAD(P)"/>
</dbReference>
<organism evidence="9 10">
    <name type="scientific">Rhizopus microsporus ATCC 52813</name>
    <dbReference type="NCBI Taxonomy" id="1340429"/>
    <lineage>
        <taxon>Eukaryota</taxon>
        <taxon>Fungi</taxon>
        <taxon>Fungi incertae sedis</taxon>
        <taxon>Mucoromycota</taxon>
        <taxon>Mucoromycotina</taxon>
        <taxon>Mucoromycetes</taxon>
        <taxon>Mucorales</taxon>
        <taxon>Mucorineae</taxon>
        <taxon>Rhizopodaceae</taxon>
        <taxon>Rhizopus</taxon>
    </lineage>
</organism>
<dbReference type="AlphaFoldDB" id="A0A2G4T6U6"/>
<feature type="active site" evidence="5 6">
    <location>
        <position position="216"/>
    </location>
</feature>
<dbReference type="Pfam" id="PF00171">
    <property type="entry name" value="Aldedh"/>
    <property type="match status" value="1"/>
</dbReference>
<proteinExistence type="inferred from homology"/>
<dbReference type="FunFam" id="3.40.309.10:FF:000003">
    <property type="entry name" value="Aldehyde dehydrogenase"/>
    <property type="match status" value="1"/>
</dbReference>
<dbReference type="Gene3D" id="3.40.605.10">
    <property type="entry name" value="Aldehyde Dehydrogenase, Chain A, domain 1"/>
    <property type="match status" value="1"/>
</dbReference>
<dbReference type="EMBL" id="KZ303843">
    <property type="protein sequence ID" value="PHZ16745.1"/>
    <property type="molecule type" value="Genomic_DNA"/>
</dbReference>
<evidence type="ECO:0000256" key="5">
    <source>
        <dbReference type="PIRSR" id="PIRSR036492-1"/>
    </source>
</evidence>
<protein>
    <recommendedName>
        <fullName evidence="4">Aldehyde dehydrogenase</fullName>
    </recommendedName>
</protein>
<gene>
    <name evidence="9" type="ORF">RHIMIDRAFT_247226</name>
</gene>
<dbReference type="GO" id="GO:0004029">
    <property type="term" value="F:aldehyde dehydrogenase (NAD+) activity"/>
    <property type="evidence" value="ECO:0007669"/>
    <property type="project" value="TreeGrafter"/>
</dbReference>
<dbReference type="PROSITE" id="PS00070">
    <property type="entry name" value="ALDEHYDE_DEHYDR_CYS"/>
    <property type="match status" value="1"/>
</dbReference>
<dbReference type="InterPro" id="IPR016163">
    <property type="entry name" value="Ald_DH_C"/>
</dbReference>
<evidence type="ECO:0000256" key="3">
    <source>
        <dbReference type="ARBA" id="ARBA00023027"/>
    </source>
</evidence>
<evidence type="ECO:0000256" key="4">
    <source>
        <dbReference type="PIRNR" id="PIRNR036492"/>
    </source>
</evidence>
<dbReference type="PIRSF" id="PIRSF036492">
    <property type="entry name" value="ALDH"/>
    <property type="match status" value="1"/>
</dbReference>
<dbReference type="PANTHER" id="PTHR43570">
    <property type="entry name" value="ALDEHYDE DEHYDROGENASE"/>
    <property type="match status" value="1"/>
</dbReference>
<dbReference type="GO" id="GO:0006081">
    <property type="term" value="P:aldehyde metabolic process"/>
    <property type="evidence" value="ECO:0007669"/>
    <property type="project" value="InterPro"/>
</dbReference>
<dbReference type="RefSeq" id="XP_023470453.1">
    <property type="nucleotide sequence ID" value="XM_023610395.1"/>
</dbReference>
<sequence>MKYTDIEHIPRIVESLRETFNSGITKDKEYRKQQLKQLKLFLQTHEHELYDTVYKDLHKHPLETMSGEIAPILGDIDFMLKNLDKLCQPVSVKAHYKMNMLDKNMIRKEPKGVVLIIGPWNYPVHLPLLPVVGAIAAGNCIVLKPSELSQHTSQFLAEHLPNYLDDRSFRIVTGGVDETKVVLDQKFDHIFFTGNGVVGKIVMMQACKHLTPVTLELGGKSPAVIAPDANLSVAVNRILFGKLYNGGQTCVAPDYVMIQKQDVDQFVDICRQVIRERYGNDPQQSDSYGRMIGEKRFHALKEILDSVNPQKVLIGGQTDQKDLYIAPTVVSPVDAHDPMLMEQEIFGPILPVVPVEDMDEAIRIIQTKDSPLVVYLFTEDKTTRNKFMDNTKSGAVLVNDTLMHVLESSLPFGGVGGSGMGSYHGIKSFDTFSYERSLMIKSSGLEMVMKARYPPYNDDKKLMFALLTLGLPDTITEKVKFIFKVCGSTYRVLFSKPTKQ</sequence>
<dbReference type="Proteomes" id="UP000242254">
    <property type="component" value="Unassembled WGS sequence"/>
</dbReference>
<evidence type="ECO:0000256" key="7">
    <source>
        <dbReference type="RuleBase" id="RU003345"/>
    </source>
</evidence>
<keyword evidence="3" id="KW-0520">NAD</keyword>
<evidence type="ECO:0000259" key="8">
    <source>
        <dbReference type="Pfam" id="PF00171"/>
    </source>
</evidence>
<evidence type="ECO:0000256" key="2">
    <source>
        <dbReference type="ARBA" id="ARBA00023002"/>
    </source>
</evidence>
<comment type="similarity">
    <text evidence="1 4 7">Belongs to the aldehyde dehydrogenase family.</text>
</comment>
<dbReference type="InterPro" id="IPR015590">
    <property type="entry name" value="Aldehyde_DH_dom"/>
</dbReference>
<dbReference type="FunFam" id="3.40.605.10:FF:000004">
    <property type="entry name" value="Aldehyde dehydrogenase"/>
    <property type="match status" value="1"/>
</dbReference>
<name>A0A2G4T6U6_RHIZD</name>
<feature type="domain" description="Aldehyde dehydrogenase" evidence="8">
    <location>
        <begin position="7"/>
        <end position="434"/>
    </location>
</feature>
<dbReference type="PANTHER" id="PTHR43570:SF16">
    <property type="entry name" value="ALDEHYDE DEHYDROGENASE TYPE III, ISOFORM Q"/>
    <property type="match status" value="1"/>
</dbReference>
<dbReference type="InterPro" id="IPR016162">
    <property type="entry name" value="Ald_DH_N"/>
</dbReference>